<evidence type="ECO:0000313" key="3">
    <source>
        <dbReference type="Proteomes" id="UP000681425"/>
    </source>
</evidence>
<protein>
    <submittedName>
        <fullName evidence="2">Uncharacterized protein</fullName>
    </submittedName>
</protein>
<dbReference type="RefSeq" id="WP_212610614.1">
    <property type="nucleotide sequence ID" value="NZ_CP073910.1"/>
</dbReference>
<feature type="transmembrane region" description="Helical" evidence="1">
    <location>
        <begin position="6"/>
        <end position="25"/>
    </location>
</feature>
<evidence type="ECO:0000313" key="2">
    <source>
        <dbReference type="EMBL" id="QUT07477.1"/>
    </source>
</evidence>
<name>A0A975KCA7_9SPHN</name>
<proteinExistence type="predicted"/>
<reference evidence="2" key="1">
    <citation type="submission" date="2021-04" db="EMBL/GenBank/DDBJ databases">
        <title>Isolation of p-tert-butylphenol degrading bacteria Sphingobium phenoxybenzoativorans Tas13 from active sludge.</title>
        <authorList>
            <person name="Li Y."/>
        </authorList>
    </citation>
    <scope>NUCLEOTIDE SEQUENCE</scope>
    <source>
        <strain evidence="2">Tas13</strain>
    </source>
</reference>
<keyword evidence="1" id="KW-0812">Transmembrane</keyword>
<dbReference type="Proteomes" id="UP000681425">
    <property type="component" value="Chromosome"/>
</dbReference>
<sequence>MMSLSGVIPWLYMAAYIIIGWRLYVIKWHRGLKIVSGAAMVLAPPLLFVLPALRNPAGNFADLLMATGIGMLVMGTLCLLGGAVAAHLRNRQRRA</sequence>
<accession>A0A975KCA7</accession>
<gene>
    <name evidence="2" type="ORF">KFK14_08815</name>
</gene>
<feature type="transmembrane region" description="Helical" evidence="1">
    <location>
        <begin position="65"/>
        <end position="88"/>
    </location>
</feature>
<evidence type="ECO:0000256" key="1">
    <source>
        <dbReference type="SAM" id="Phobius"/>
    </source>
</evidence>
<feature type="transmembrane region" description="Helical" evidence="1">
    <location>
        <begin position="32"/>
        <end position="53"/>
    </location>
</feature>
<dbReference type="EMBL" id="CP073910">
    <property type="protein sequence ID" value="QUT07477.1"/>
    <property type="molecule type" value="Genomic_DNA"/>
</dbReference>
<dbReference type="AlphaFoldDB" id="A0A975KCA7"/>
<keyword evidence="1" id="KW-0472">Membrane</keyword>
<keyword evidence="3" id="KW-1185">Reference proteome</keyword>
<keyword evidence="1" id="KW-1133">Transmembrane helix</keyword>
<dbReference type="KEGG" id="spph:KFK14_08815"/>
<organism evidence="2 3">
    <name type="scientific">Sphingobium phenoxybenzoativorans</name>
    <dbReference type="NCBI Taxonomy" id="1592790"/>
    <lineage>
        <taxon>Bacteria</taxon>
        <taxon>Pseudomonadati</taxon>
        <taxon>Pseudomonadota</taxon>
        <taxon>Alphaproteobacteria</taxon>
        <taxon>Sphingomonadales</taxon>
        <taxon>Sphingomonadaceae</taxon>
        <taxon>Sphingobium</taxon>
    </lineage>
</organism>